<gene>
    <name evidence="2" type="ORF">BFJ63_vAg20311</name>
</gene>
<dbReference type="InterPro" id="IPR018289">
    <property type="entry name" value="MULE_transposase_dom"/>
</dbReference>
<evidence type="ECO:0000259" key="1">
    <source>
        <dbReference type="Pfam" id="PF10551"/>
    </source>
</evidence>
<feature type="domain" description="MULE transposase" evidence="1">
    <location>
        <begin position="1"/>
        <end position="41"/>
    </location>
</feature>
<name>A0A4Q2US95_FUSOX</name>
<dbReference type="EMBL" id="MQTW01003490">
    <property type="protein sequence ID" value="RYC76812.1"/>
    <property type="molecule type" value="Genomic_DNA"/>
</dbReference>
<sequence>MPLLDIVGVDACQRTFCIAFAFLSGEEEGDFTWALQALRSVEIRSFTDQWLFRSIGGWM</sequence>
<proteinExistence type="predicted"/>
<dbReference type="AlphaFoldDB" id="A0A4Q2US95"/>
<organism evidence="2 3">
    <name type="scientific">Fusarium oxysporum f. sp. narcissi</name>
    <dbReference type="NCBI Taxonomy" id="451672"/>
    <lineage>
        <taxon>Eukaryota</taxon>
        <taxon>Fungi</taxon>
        <taxon>Dikarya</taxon>
        <taxon>Ascomycota</taxon>
        <taxon>Pezizomycotina</taxon>
        <taxon>Sordariomycetes</taxon>
        <taxon>Hypocreomycetidae</taxon>
        <taxon>Hypocreales</taxon>
        <taxon>Nectriaceae</taxon>
        <taxon>Fusarium</taxon>
        <taxon>Fusarium oxysporum species complex</taxon>
    </lineage>
</organism>
<comment type="caution">
    <text evidence="2">The sequence shown here is derived from an EMBL/GenBank/DDBJ whole genome shotgun (WGS) entry which is preliminary data.</text>
</comment>
<dbReference type="Pfam" id="PF10551">
    <property type="entry name" value="MULE"/>
    <property type="match status" value="1"/>
</dbReference>
<accession>A0A4Q2US95</accession>
<evidence type="ECO:0000313" key="2">
    <source>
        <dbReference type="EMBL" id="RYC76812.1"/>
    </source>
</evidence>
<dbReference type="Proteomes" id="UP000290540">
    <property type="component" value="Unassembled WGS sequence"/>
</dbReference>
<reference evidence="2 3" key="1">
    <citation type="submission" date="2016-12" db="EMBL/GenBank/DDBJ databases">
        <title>Draft genome sequence of Fusarium oxysporum causing rot on Narcissus.</title>
        <authorList>
            <person name="Armitage A.D."/>
            <person name="Taylor A."/>
            <person name="Clarkson J.P."/>
            <person name="Harrison R.J."/>
            <person name="Jackson A.C."/>
        </authorList>
    </citation>
    <scope>NUCLEOTIDE SEQUENCE [LARGE SCALE GENOMIC DNA]</scope>
    <source>
        <strain evidence="2 3">N139</strain>
    </source>
</reference>
<evidence type="ECO:0000313" key="3">
    <source>
        <dbReference type="Proteomes" id="UP000290540"/>
    </source>
</evidence>
<protein>
    <recommendedName>
        <fullName evidence="1">MULE transposase domain-containing protein</fullName>
    </recommendedName>
</protein>